<evidence type="ECO:0000313" key="4">
    <source>
        <dbReference type="Proteomes" id="UP000275408"/>
    </source>
</evidence>
<keyword evidence="2" id="KW-0732">Signal</keyword>
<feature type="region of interest" description="Disordered" evidence="1">
    <location>
        <begin position="48"/>
        <end position="88"/>
    </location>
</feature>
<feature type="chain" id="PRO_5017951957" evidence="2">
    <location>
        <begin position="20"/>
        <end position="88"/>
    </location>
</feature>
<dbReference type="Proteomes" id="UP000275408">
    <property type="component" value="Unassembled WGS sequence"/>
</dbReference>
<sequence length="88" mass="10465">MNRLLLLVLVGSILAMGFALQHGENSTEIEKGAVDLKEADAESFIEQSSLDAVKEDRYPRDSDSRRRRQKQRRRRRRRHCGRRRRWDD</sequence>
<protein>
    <submittedName>
        <fullName evidence="3">Uncharacterized protein</fullName>
    </submittedName>
</protein>
<reference evidence="3 4" key="1">
    <citation type="journal article" date="2018" name="Sci. Rep.">
        <title>Comparative analysis of the Pocillopora damicornis genome highlights role of immune system in coral evolution.</title>
        <authorList>
            <person name="Cunning R."/>
            <person name="Bay R.A."/>
            <person name="Gillette P."/>
            <person name="Baker A.C."/>
            <person name="Traylor-Knowles N."/>
        </authorList>
    </citation>
    <scope>NUCLEOTIDE SEQUENCE [LARGE SCALE GENOMIC DNA]</scope>
    <source>
        <strain evidence="3">RSMAS</strain>
        <tissue evidence="3">Whole animal</tissue>
    </source>
</reference>
<comment type="caution">
    <text evidence="3">The sequence shown here is derived from an EMBL/GenBank/DDBJ whole genome shotgun (WGS) entry which is preliminary data.</text>
</comment>
<feature type="signal peptide" evidence="2">
    <location>
        <begin position="1"/>
        <end position="19"/>
    </location>
</feature>
<evidence type="ECO:0000256" key="1">
    <source>
        <dbReference type="SAM" id="MobiDB-lite"/>
    </source>
</evidence>
<feature type="compositionally biased region" description="Basic residues" evidence="1">
    <location>
        <begin position="65"/>
        <end position="88"/>
    </location>
</feature>
<gene>
    <name evidence="3" type="ORF">pdam_00023554</name>
</gene>
<evidence type="ECO:0000256" key="2">
    <source>
        <dbReference type="SAM" id="SignalP"/>
    </source>
</evidence>
<organism evidence="3 4">
    <name type="scientific">Pocillopora damicornis</name>
    <name type="common">Cauliflower coral</name>
    <name type="synonym">Millepora damicornis</name>
    <dbReference type="NCBI Taxonomy" id="46731"/>
    <lineage>
        <taxon>Eukaryota</taxon>
        <taxon>Metazoa</taxon>
        <taxon>Cnidaria</taxon>
        <taxon>Anthozoa</taxon>
        <taxon>Hexacorallia</taxon>
        <taxon>Scleractinia</taxon>
        <taxon>Astrocoeniina</taxon>
        <taxon>Pocilloporidae</taxon>
        <taxon>Pocillopora</taxon>
    </lineage>
</organism>
<proteinExistence type="predicted"/>
<name>A0A3M6UZ23_POCDA</name>
<feature type="compositionally biased region" description="Basic and acidic residues" evidence="1">
    <location>
        <begin position="52"/>
        <end position="64"/>
    </location>
</feature>
<dbReference type="EMBL" id="RCHS01000434">
    <property type="protein sequence ID" value="RMX58870.1"/>
    <property type="molecule type" value="Genomic_DNA"/>
</dbReference>
<dbReference type="AlphaFoldDB" id="A0A3M6UZ23"/>
<evidence type="ECO:0000313" key="3">
    <source>
        <dbReference type="EMBL" id="RMX58870.1"/>
    </source>
</evidence>
<accession>A0A3M6UZ23</accession>
<keyword evidence="4" id="KW-1185">Reference proteome</keyword>